<comment type="caution">
    <text evidence="1">The sequence shown here is derived from an EMBL/GenBank/DDBJ whole genome shotgun (WGS) entry which is preliminary data.</text>
</comment>
<proteinExistence type="predicted"/>
<dbReference type="AlphaFoldDB" id="A0A7K1UZZ2"/>
<gene>
    <name evidence="1" type="ORF">GPX89_22285</name>
</gene>
<dbReference type="EMBL" id="WRPP01000004">
    <property type="protein sequence ID" value="MVU79960.1"/>
    <property type="molecule type" value="Genomic_DNA"/>
</dbReference>
<evidence type="ECO:0000313" key="1">
    <source>
        <dbReference type="EMBL" id="MVU79960.1"/>
    </source>
</evidence>
<dbReference type="Proteomes" id="UP000466794">
    <property type="component" value="Unassembled WGS sequence"/>
</dbReference>
<keyword evidence="2" id="KW-1185">Reference proteome</keyword>
<name>A0A7K1UZZ2_9NOCA</name>
<protein>
    <recommendedName>
        <fullName evidence="3">ParB/Sulfiredoxin domain-containing protein</fullName>
    </recommendedName>
</protein>
<sequence length="125" mass="14054">MITVKWKKEPDEHDYPAAADYLEMLAEPAVVETVIQELRDAPVVQKKAKDLLRASQLEALPTSNPYVRRDLQKIVAGKTLSPILVVRGDFRRNVPMVIADGYHRVCAIYYTDENIAIPVKIAALP</sequence>
<evidence type="ECO:0008006" key="3">
    <source>
        <dbReference type="Google" id="ProtNLM"/>
    </source>
</evidence>
<accession>A0A7K1UZZ2</accession>
<organism evidence="1 2">
    <name type="scientific">Nocardia terrae</name>
    <dbReference type="NCBI Taxonomy" id="2675851"/>
    <lineage>
        <taxon>Bacteria</taxon>
        <taxon>Bacillati</taxon>
        <taxon>Actinomycetota</taxon>
        <taxon>Actinomycetes</taxon>
        <taxon>Mycobacteriales</taxon>
        <taxon>Nocardiaceae</taxon>
        <taxon>Nocardia</taxon>
    </lineage>
</organism>
<dbReference type="RefSeq" id="WP_328602238.1">
    <property type="nucleotide sequence ID" value="NZ_WRPP01000004.1"/>
</dbReference>
<reference evidence="1 2" key="1">
    <citation type="submission" date="2019-12" db="EMBL/GenBank/DDBJ databases">
        <title>Nocardia sp. nov. ET3-3 isolated from soil.</title>
        <authorList>
            <person name="Kanchanasin P."/>
            <person name="Tanasupawat S."/>
            <person name="Yuki M."/>
            <person name="Kudo T."/>
        </authorList>
    </citation>
    <scope>NUCLEOTIDE SEQUENCE [LARGE SCALE GENOMIC DNA]</scope>
    <source>
        <strain evidence="1 2">ET3-3</strain>
    </source>
</reference>
<evidence type="ECO:0000313" key="2">
    <source>
        <dbReference type="Proteomes" id="UP000466794"/>
    </source>
</evidence>